<accession>A0A1M5XL13</accession>
<evidence type="ECO:0000313" key="4">
    <source>
        <dbReference type="Proteomes" id="UP000184240"/>
    </source>
</evidence>
<dbReference type="Proteomes" id="UP000184240">
    <property type="component" value="Unassembled WGS sequence"/>
</dbReference>
<protein>
    <submittedName>
        <fullName evidence="3">Uncharacterized protein</fullName>
    </submittedName>
</protein>
<keyword evidence="1" id="KW-0472">Membrane</keyword>
<dbReference type="RefSeq" id="WP_164916919.1">
    <property type="nucleotide sequence ID" value="NZ_CAXPJH010000005.1"/>
</dbReference>
<evidence type="ECO:0000313" key="2">
    <source>
        <dbReference type="EMBL" id="RXG30086.1"/>
    </source>
</evidence>
<gene>
    <name evidence="2" type="ORF">DSM01_835</name>
    <name evidence="3" type="ORF">SAMN04487999_1541</name>
</gene>
<dbReference type="AlphaFoldDB" id="A0A1M5XL13"/>
<dbReference type="STRING" id="573501.SAMN04487999_1541"/>
<evidence type="ECO:0000256" key="1">
    <source>
        <dbReference type="SAM" id="Phobius"/>
    </source>
</evidence>
<dbReference type="Proteomes" id="UP000290037">
    <property type="component" value="Unassembled WGS sequence"/>
</dbReference>
<dbReference type="EMBL" id="FQXT01000003">
    <property type="protein sequence ID" value="SHH99943.1"/>
    <property type="molecule type" value="Genomic_DNA"/>
</dbReference>
<sequence length="45" mass="4888">MKKLLRALLAGYGAKKIGGGRCGCIGTIVVFIILYWLLGFVFDVL</sequence>
<organism evidence="3 4">
    <name type="scientific">Leeuwenhoekiella palythoae</name>
    <dbReference type="NCBI Taxonomy" id="573501"/>
    <lineage>
        <taxon>Bacteria</taxon>
        <taxon>Pseudomonadati</taxon>
        <taxon>Bacteroidota</taxon>
        <taxon>Flavobacteriia</taxon>
        <taxon>Flavobacteriales</taxon>
        <taxon>Flavobacteriaceae</taxon>
        <taxon>Leeuwenhoekiella</taxon>
    </lineage>
</organism>
<name>A0A1M5XL13_9FLAO</name>
<evidence type="ECO:0000313" key="3">
    <source>
        <dbReference type="EMBL" id="SHH99943.1"/>
    </source>
</evidence>
<reference evidence="4" key="2">
    <citation type="submission" date="2016-11" db="EMBL/GenBank/DDBJ databases">
        <authorList>
            <person name="Varghese N."/>
            <person name="Submissions S."/>
        </authorList>
    </citation>
    <scope>NUCLEOTIDE SEQUENCE [LARGE SCALE GENOMIC DNA]</scope>
    <source>
        <strain evidence="4">DSM 19859</strain>
    </source>
</reference>
<dbReference type="EMBL" id="QOVN01000002">
    <property type="protein sequence ID" value="RXG30086.1"/>
    <property type="molecule type" value="Genomic_DNA"/>
</dbReference>
<feature type="transmembrane region" description="Helical" evidence="1">
    <location>
        <begin position="21"/>
        <end position="42"/>
    </location>
</feature>
<proteinExistence type="predicted"/>
<reference evidence="3" key="1">
    <citation type="submission" date="2016-11" db="EMBL/GenBank/DDBJ databases">
        <authorList>
            <person name="Jaros S."/>
            <person name="Januszkiewicz K."/>
            <person name="Wedrychowicz H."/>
        </authorList>
    </citation>
    <scope>NUCLEOTIDE SEQUENCE [LARGE SCALE GENOMIC DNA]</scope>
    <source>
        <strain evidence="3">DSM 19859</strain>
    </source>
</reference>
<evidence type="ECO:0000313" key="5">
    <source>
        <dbReference type="Proteomes" id="UP000290037"/>
    </source>
</evidence>
<keyword evidence="1" id="KW-1133">Transmembrane helix</keyword>
<keyword evidence="1" id="KW-0812">Transmembrane</keyword>
<keyword evidence="5" id="KW-1185">Reference proteome</keyword>
<reference evidence="2 5" key="3">
    <citation type="submission" date="2018-07" db="EMBL/GenBank/DDBJ databases">
        <title>Leeuwenhoekiella genomics.</title>
        <authorList>
            <person name="Tahon G."/>
            <person name="Willems A."/>
        </authorList>
    </citation>
    <scope>NUCLEOTIDE SEQUENCE [LARGE SCALE GENOMIC DNA]</scope>
    <source>
        <strain evidence="2 5">LMG 24856</strain>
    </source>
</reference>